<dbReference type="OrthoDB" id="9789942at2"/>
<keyword evidence="2" id="KW-1185">Reference proteome</keyword>
<evidence type="ECO:0000313" key="2">
    <source>
        <dbReference type="Proteomes" id="UP000051757"/>
    </source>
</evidence>
<comment type="caution">
    <text evidence="1">The sequence shown here is derived from an EMBL/GenBank/DDBJ whole genome shotgun (WGS) entry which is preliminary data.</text>
</comment>
<dbReference type="InterPro" id="IPR008312">
    <property type="entry name" value="T6SS_TssB1"/>
</dbReference>
<dbReference type="PANTHER" id="PTHR35850">
    <property type="entry name" value="CYTOPLASMIC PROTEIN-RELATED"/>
    <property type="match status" value="1"/>
</dbReference>
<dbReference type="AlphaFoldDB" id="A0A0R0BDX2"/>
<proteinExistence type="predicted"/>
<organism evidence="1 2">
    <name type="scientific">Stenotrophomonas beteli</name>
    <dbReference type="NCBI Taxonomy" id="3384461"/>
    <lineage>
        <taxon>Bacteria</taxon>
        <taxon>Pseudomonadati</taxon>
        <taxon>Pseudomonadota</taxon>
        <taxon>Gammaproteobacteria</taxon>
        <taxon>Lysobacterales</taxon>
        <taxon>Lysobacteraceae</taxon>
        <taxon>Stenotrophomonas</taxon>
        <taxon>Stenotrophomonas maltophilia group</taxon>
    </lineage>
</organism>
<dbReference type="EMBL" id="LLXV01000031">
    <property type="protein sequence ID" value="KRG50787.1"/>
    <property type="molecule type" value="Genomic_DNA"/>
</dbReference>
<evidence type="ECO:0000313" key="1">
    <source>
        <dbReference type="EMBL" id="KRG50787.1"/>
    </source>
</evidence>
<reference evidence="1 2" key="1">
    <citation type="journal article" date="2016" name="Front. Microbiol.">
        <title>Genome Sequence of Type Strains of Genus Stenotrophomonas.</title>
        <authorList>
            <person name="Patil P.P."/>
            <person name="Midha S."/>
            <person name="Kumar S."/>
            <person name="Patil P.B."/>
        </authorList>
    </citation>
    <scope>NUCLEOTIDE SEQUENCE [LARGE SCALE GENOMIC DNA]</scope>
    <source>
        <strain evidence="1 2">LMG 978</strain>
    </source>
</reference>
<name>A0A0R0BDX2_9GAMM</name>
<protein>
    <submittedName>
        <fullName evidence="1">Type VI secretion protein</fullName>
    </submittedName>
</protein>
<dbReference type="Proteomes" id="UP000051757">
    <property type="component" value="Unassembled WGS sequence"/>
</dbReference>
<accession>A0A0R0BDX2</accession>
<dbReference type="PANTHER" id="PTHR35850:SF1">
    <property type="entry name" value="TYPE VI SECRETION SYSTEM SHEATH PROTEIN TSSB1"/>
    <property type="match status" value="1"/>
</dbReference>
<dbReference type="PIRSF" id="PIRSF028301">
    <property type="entry name" value="UCP028301"/>
    <property type="match status" value="1"/>
</dbReference>
<dbReference type="NCBIfam" id="TIGR03358">
    <property type="entry name" value="VI_chp_5"/>
    <property type="match status" value="1"/>
</dbReference>
<gene>
    <name evidence="1" type="ORF">ARC23_11110</name>
</gene>
<dbReference type="Pfam" id="PF05591">
    <property type="entry name" value="T6SS_VipA"/>
    <property type="match status" value="1"/>
</dbReference>
<sequence>MAKKESIQKRLQKIRPPRVQLTYDVEKGDAIEQKELPFVVGVMGDFSGNPEQPLPKVKDRKFVNVDLDNFDEVMEGIAPRAVYRVPNKISDDGGEFGVELKFNSIEDFRPEAVVQQIEPLRRLLESRTKLADLRNKLAGNEKLEDLLTDVLNNTEQLKKLGVTKED</sequence>